<accession>A0A2W7NSL2</accession>
<dbReference type="InterPro" id="IPR011042">
    <property type="entry name" value="6-blade_b-propeller_TolB-like"/>
</dbReference>
<evidence type="ECO:0000259" key="2">
    <source>
        <dbReference type="Pfam" id="PF07995"/>
    </source>
</evidence>
<feature type="chain" id="PRO_5015909191" evidence="1">
    <location>
        <begin position="27"/>
        <end position="409"/>
    </location>
</feature>
<evidence type="ECO:0000313" key="4">
    <source>
        <dbReference type="Proteomes" id="UP000248916"/>
    </source>
</evidence>
<dbReference type="InterPro" id="IPR011041">
    <property type="entry name" value="Quinoprot_gluc/sorb_DH_b-prop"/>
</dbReference>
<evidence type="ECO:0000256" key="1">
    <source>
        <dbReference type="SAM" id="SignalP"/>
    </source>
</evidence>
<dbReference type="Proteomes" id="UP000248916">
    <property type="component" value="Unassembled WGS sequence"/>
</dbReference>
<comment type="caution">
    <text evidence="3">The sequence shown here is derived from an EMBL/GenBank/DDBJ whole genome shotgun (WGS) entry which is preliminary data.</text>
</comment>
<evidence type="ECO:0000313" key="3">
    <source>
        <dbReference type="EMBL" id="PZX16276.1"/>
    </source>
</evidence>
<reference evidence="3 4" key="1">
    <citation type="submission" date="2018-06" db="EMBL/GenBank/DDBJ databases">
        <title>Genomic Encyclopedia of Archaeal and Bacterial Type Strains, Phase II (KMG-II): from individual species to whole genera.</title>
        <authorList>
            <person name="Goeker M."/>
        </authorList>
    </citation>
    <scope>NUCLEOTIDE SEQUENCE [LARGE SCALE GENOMIC DNA]</scope>
    <source>
        <strain evidence="3 4">DSM 22009</strain>
    </source>
</reference>
<dbReference type="Gene3D" id="2.120.10.30">
    <property type="entry name" value="TolB, C-terminal domain"/>
    <property type="match status" value="1"/>
</dbReference>
<gene>
    <name evidence="3" type="ORF">LX81_02128</name>
</gene>
<proteinExistence type="predicted"/>
<feature type="domain" description="Glucose/Sorbosone dehydrogenase" evidence="2">
    <location>
        <begin position="72"/>
        <end position="402"/>
    </location>
</feature>
<dbReference type="PANTHER" id="PTHR19328:SF75">
    <property type="entry name" value="ALDOSE SUGAR DEHYDROGENASE YLII"/>
    <property type="match status" value="1"/>
</dbReference>
<dbReference type="EMBL" id="QKZL01000007">
    <property type="protein sequence ID" value="PZX16276.1"/>
    <property type="molecule type" value="Genomic_DNA"/>
</dbReference>
<dbReference type="InterPro" id="IPR012938">
    <property type="entry name" value="Glc/Sorbosone_DH"/>
</dbReference>
<keyword evidence="1" id="KW-0732">Signal</keyword>
<dbReference type="SUPFAM" id="SSF50952">
    <property type="entry name" value="Soluble quinoprotein glucose dehydrogenase"/>
    <property type="match status" value="1"/>
</dbReference>
<feature type="signal peptide" evidence="1">
    <location>
        <begin position="1"/>
        <end position="26"/>
    </location>
</feature>
<dbReference type="AlphaFoldDB" id="A0A2W7NSL2"/>
<sequence length="409" mass="43666">MIKTAPTPAFCAAVFLTIPVMGCAQTAPSGAPVEQGPKNAPQFEPAFENQTRAPAIDSEMRLVAEPVVEGLVHPWGIEVLPDGGYLVTERAGQLRIVRDGEAGGPIANVPDVLSQGQGGLLDVALAEDFSETRRIYLTYAKPMPGGMSATAAATGVLNAEMTELSEVQEIFQQEPPSAPAKHFGSRIVLDGDHAFITTGEHSSMETRVYAQDLDKTYGKIVRISLDDYTAPDDNPFVGQDGAIDMIWSTGHRNIQGAAMRPGTGELWGLEHGPAGGDELNLIEPGENYGWPVVSYGEQYSGGPIGSGEPRAEGFVEPRYYWDPVIAPGGFLFYEGEMFSDWEGDVLASSLSPGGLVRLTLDGDTVTGEERFLGNEGRIRDVAIDRDGAILLLTDYDNGAVLRVTPADPA</sequence>
<dbReference type="RefSeq" id="WP_373280277.1">
    <property type="nucleotide sequence ID" value="NZ_QKZL01000007.1"/>
</dbReference>
<keyword evidence="4" id="KW-1185">Reference proteome</keyword>
<name>A0A2W7NSL2_9RHOB</name>
<dbReference type="PANTHER" id="PTHR19328">
    <property type="entry name" value="HEDGEHOG-INTERACTING PROTEIN"/>
    <property type="match status" value="1"/>
</dbReference>
<organism evidence="3 4">
    <name type="scientific">Palleronia aestuarii</name>
    <dbReference type="NCBI Taxonomy" id="568105"/>
    <lineage>
        <taxon>Bacteria</taxon>
        <taxon>Pseudomonadati</taxon>
        <taxon>Pseudomonadota</taxon>
        <taxon>Alphaproteobacteria</taxon>
        <taxon>Rhodobacterales</taxon>
        <taxon>Roseobacteraceae</taxon>
        <taxon>Palleronia</taxon>
    </lineage>
</organism>
<dbReference type="Pfam" id="PF07995">
    <property type="entry name" value="GSDH"/>
    <property type="match status" value="1"/>
</dbReference>
<protein>
    <submittedName>
        <fullName evidence="3">Glucose/arabinose dehydrogenase</fullName>
    </submittedName>
</protein>